<gene>
    <name evidence="2" type="ORF">CFN78_06790</name>
</gene>
<feature type="compositionally biased region" description="Acidic residues" evidence="1">
    <location>
        <begin position="514"/>
        <end position="525"/>
    </location>
</feature>
<dbReference type="OrthoDB" id="3268708at2"/>
<dbReference type="InParanoid" id="A0A263D739"/>
<dbReference type="Proteomes" id="UP000242444">
    <property type="component" value="Unassembled WGS sequence"/>
</dbReference>
<evidence type="ECO:0000313" key="2">
    <source>
        <dbReference type="EMBL" id="OZM73989.1"/>
    </source>
</evidence>
<proteinExistence type="predicted"/>
<name>A0A263D739_9PSEU</name>
<dbReference type="RefSeq" id="WP_094861746.1">
    <property type="nucleotide sequence ID" value="NZ_NKYE01000003.1"/>
</dbReference>
<feature type="region of interest" description="Disordered" evidence="1">
    <location>
        <begin position="497"/>
        <end position="525"/>
    </location>
</feature>
<sequence>MTPIRHRDLVLITPDSAWPPPGNDAMRPRWEAWRAWWSGDLEQLRTHTPRLVPGGYWERRAADATKRQMHLPLAGDIARTSAELLFGDSVRLDVADSGQEAWDALAANIGLTNSLVEAAEVDAAVGGVYLRPQWDSATAPHPLLTVVPAHEAHPQFRFGRLTSVTFESDLGERDGYVWRWLEHHEPGQIRHELWRGTTTNIGRLMSLADHPDTRLLAGDTGGVIDTTAIRRDGGLLVEYVPNDLPQPLSRFPHGRADIQGQETLLDALDETWDSWMRDLRLGRARLVVPSDYLDAVTPRERAGHVQTATDRFFGKRKGSTPTKAFDTDGEIFTPLGGLPPDSEGKTTGIEQVQFDLRVAEHSATALALVEQIVSRGGYAPQTFGLHVEGQLSGTAMARRERKSSATRNRKRQYWKPAVERCAETLALIDRVLFGGKVPDGRPVLEWPADQADPKETAETIDLLVRAEAMSVQTRVEMAHPEWRESEIAEEVARLQTERAATRAADPLTGYETPDQADGEDAQEDV</sequence>
<evidence type="ECO:0000256" key="1">
    <source>
        <dbReference type="SAM" id="MobiDB-lite"/>
    </source>
</evidence>
<dbReference type="EMBL" id="NKYE01000003">
    <property type="protein sequence ID" value="OZM73989.1"/>
    <property type="molecule type" value="Genomic_DNA"/>
</dbReference>
<reference evidence="2 3" key="1">
    <citation type="submission" date="2017-07" db="EMBL/GenBank/DDBJ databases">
        <title>Amycolatopsis antarcticus sp. nov., isolated from the surface of an Antarcticus brown macroalga.</title>
        <authorList>
            <person name="Wang J."/>
            <person name="Leiva S."/>
            <person name="Huang J."/>
            <person name="Huang Y."/>
        </authorList>
    </citation>
    <scope>NUCLEOTIDE SEQUENCE [LARGE SCALE GENOMIC DNA]</scope>
    <source>
        <strain evidence="2 3">AU-G6</strain>
    </source>
</reference>
<evidence type="ECO:0008006" key="4">
    <source>
        <dbReference type="Google" id="ProtNLM"/>
    </source>
</evidence>
<protein>
    <recommendedName>
        <fullName evidence="4">Phage portal protein</fullName>
    </recommendedName>
</protein>
<comment type="caution">
    <text evidence="2">The sequence shown here is derived from an EMBL/GenBank/DDBJ whole genome shotgun (WGS) entry which is preliminary data.</text>
</comment>
<accession>A0A263D739</accession>
<evidence type="ECO:0000313" key="3">
    <source>
        <dbReference type="Proteomes" id="UP000242444"/>
    </source>
</evidence>
<keyword evidence="3" id="KW-1185">Reference proteome</keyword>
<organism evidence="2 3">
    <name type="scientific">Amycolatopsis antarctica</name>
    <dbReference type="NCBI Taxonomy" id="1854586"/>
    <lineage>
        <taxon>Bacteria</taxon>
        <taxon>Bacillati</taxon>
        <taxon>Actinomycetota</taxon>
        <taxon>Actinomycetes</taxon>
        <taxon>Pseudonocardiales</taxon>
        <taxon>Pseudonocardiaceae</taxon>
        <taxon>Amycolatopsis</taxon>
    </lineage>
</organism>
<dbReference type="AlphaFoldDB" id="A0A263D739"/>